<dbReference type="PANTHER" id="PTHR33402">
    <property type="entry name" value="VQ MOTIF-CONTAINING PROTEIN 11-LIKE"/>
    <property type="match status" value="1"/>
</dbReference>
<feature type="region of interest" description="Disordered" evidence="1">
    <location>
        <begin position="110"/>
        <end position="139"/>
    </location>
</feature>
<accession>A0A9D5H2D6</accession>
<reference evidence="2 3" key="1">
    <citation type="journal article" date="2022" name="Hortic Res">
        <title>The genome of Dioscorea zingiberensis sheds light on the biosynthesis, origin and evolution of the medicinally important diosgenin saponins.</title>
        <authorList>
            <person name="Li Y."/>
            <person name="Tan C."/>
            <person name="Li Z."/>
            <person name="Guo J."/>
            <person name="Li S."/>
            <person name="Chen X."/>
            <person name="Wang C."/>
            <person name="Dai X."/>
            <person name="Yang H."/>
            <person name="Song W."/>
            <person name="Hou L."/>
            <person name="Xu J."/>
            <person name="Tong Z."/>
            <person name="Xu A."/>
            <person name="Yuan X."/>
            <person name="Wang W."/>
            <person name="Yang Q."/>
            <person name="Chen L."/>
            <person name="Sun Z."/>
            <person name="Wang K."/>
            <person name="Pan B."/>
            <person name="Chen J."/>
            <person name="Bao Y."/>
            <person name="Liu F."/>
            <person name="Qi X."/>
            <person name="Gang D.R."/>
            <person name="Wen J."/>
            <person name="Li J."/>
        </authorList>
    </citation>
    <scope>NUCLEOTIDE SEQUENCE [LARGE SCALE GENOMIC DNA]</scope>
    <source>
        <strain evidence="2">Dzin_1.0</strain>
    </source>
</reference>
<evidence type="ECO:0000313" key="3">
    <source>
        <dbReference type="Proteomes" id="UP001085076"/>
    </source>
</evidence>
<protein>
    <submittedName>
        <fullName evidence="2">Uncharacterized protein</fullName>
    </submittedName>
</protein>
<feature type="compositionally biased region" description="Basic and acidic residues" evidence="1">
    <location>
        <begin position="40"/>
        <end position="51"/>
    </location>
</feature>
<sequence length="214" mass="23577">MGRKKEKEHMHVPREKKKKAVKKPPATPIIPVLRPSMNDKPVKTKDKERPPQKKRKIWLPQYTKDDGRMLGEEAHAWLTKGDALLLGQQVDTSSFKHVVQMLTSSVETTAKHAANPKNPPLIPSSSIAAATKRPGPKKPAFKLYKHRSSMKNLKMISPLGPTFLHPGSISPITAFSPPQAVGDPLPENAPLPLSRPLPCDSLDLGPFQPHPCSS</sequence>
<dbReference type="PANTHER" id="PTHR33402:SF16">
    <property type="entry name" value="VQ MOTIF-CONTAINING PROTEIN 13-RELATED"/>
    <property type="match status" value="1"/>
</dbReference>
<dbReference type="Proteomes" id="UP001085076">
    <property type="component" value="Unassembled WGS sequence"/>
</dbReference>
<comment type="caution">
    <text evidence="2">The sequence shown here is derived from an EMBL/GenBank/DDBJ whole genome shotgun (WGS) entry which is preliminary data.</text>
</comment>
<evidence type="ECO:0000313" key="2">
    <source>
        <dbReference type="EMBL" id="KAJ0960798.1"/>
    </source>
</evidence>
<name>A0A9D5H2D6_9LILI</name>
<proteinExistence type="predicted"/>
<dbReference type="AlphaFoldDB" id="A0A9D5H2D6"/>
<dbReference type="EMBL" id="JAGGNH010000058">
    <property type="protein sequence ID" value="KAJ0960798.1"/>
    <property type="molecule type" value="Genomic_DNA"/>
</dbReference>
<dbReference type="InterPro" id="IPR039611">
    <property type="entry name" value="VQ_4/11/13/19/31/33"/>
</dbReference>
<gene>
    <name evidence="2" type="ORF">J5N97_001299</name>
</gene>
<feature type="region of interest" description="Disordered" evidence="1">
    <location>
        <begin position="168"/>
        <end position="214"/>
    </location>
</feature>
<organism evidence="2 3">
    <name type="scientific">Dioscorea zingiberensis</name>
    <dbReference type="NCBI Taxonomy" id="325984"/>
    <lineage>
        <taxon>Eukaryota</taxon>
        <taxon>Viridiplantae</taxon>
        <taxon>Streptophyta</taxon>
        <taxon>Embryophyta</taxon>
        <taxon>Tracheophyta</taxon>
        <taxon>Spermatophyta</taxon>
        <taxon>Magnoliopsida</taxon>
        <taxon>Liliopsida</taxon>
        <taxon>Dioscoreales</taxon>
        <taxon>Dioscoreaceae</taxon>
        <taxon>Dioscorea</taxon>
    </lineage>
</organism>
<feature type="compositionally biased region" description="Basic and acidic residues" evidence="1">
    <location>
        <begin position="1"/>
        <end position="13"/>
    </location>
</feature>
<keyword evidence="3" id="KW-1185">Reference proteome</keyword>
<evidence type="ECO:0000256" key="1">
    <source>
        <dbReference type="SAM" id="MobiDB-lite"/>
    </source>
</evidence>
<feature type="region of interest" description="Disordered" evidence="1">
    <location>
        <begin position="1"/>
        <end position="62"/>
    </location>
</feature>